<evidence type="ECO:0000313" key="2">
    <source>
        <dbReference type="EMBL" id="GBP34179.1"/>
    </source>
</evidence>
<evidence type="ECO:0000313" key="3">
    <source>
        <dbReference type="Proteomes" id="UP000299102"/>
    </source>
</evidence>
<dbReference type="AlphaFoldDB" id="A0A4C1V6C2"/>
<accession>A0A4C1V6C2</accession>
<dbReference type="Proteomes" id="UP000299102">
    <property type="component" value="Unassembled WGS sequence"/>
</dbReference>
<keyword evidence="3" id="KW-1185">Reference proteome</keyword>
<protein>
    <submittedName>
        <fullName evidence="2">Uncharacterized protein</fullName>
    </submittedName>
</protein>
<dbReference type="EMBL" id="BGZK01000285">
    <property type="protein sequence ID" value="GBP34179.1"/>
    <property type="molecule type" value="Genomic_DNA"/>
</dbReference>
<sequence length="325" mass="35789">MGDERPTGLALISVHRNLAVLLDADEIINKRDESEAEGAGPDLSLAERKGTRAYRKAAVLSAQRCYTRARPTAVTVVIRPPPRTVYAKPHRVKYIATSYTSFCRGNLTVTTTGTFTFRPRGNSQRRDPLLGCAERCARVGYHRAALRCGLPHRVSRPSRPSLPSFHAEYIPATFHDVNTAVCKTSRTKEVRPSDLCEDAPRCPDEPNKEASIDARWMTGHVGHPRPPSASHAPQTPMFQTKEPSSQSAVFSISFETSETYCSSPASPVQPDPDLEMEVENITKKEPNKRPAVARPSEGSTYDSDASGSDDSDHSDLTDFTTVRRP</sequence>
<name>A0A4C1V6C2_EUMVA</name>
<reference evidence="2 3" key="1">
    <citation type="journal article" date="2019" name="Commun. Biol.">
        <title>The bagworm genome reveals a unique fibroin gene that provides high tensile strength.</title>
        <authorList>
            <person name="Kono N."/>
            <person name="Nakamura H."/>
            <person name="Ohtoshi R."/>
            <person name="Tomita M."/>
            <person name="Numata K."/>
            <person name="Arakawa K."/>
        </authorList>
    </citation>
    <scope>NUCLEOTIDE SEQUENCE [LARGE SCALE GENOMIC DNA]</scope>
</reference>
<comment type="caution">
    <text evidence="2">The sequence shown here is derived from an EMBL/GenBank/DDBJ whole genome shotgun (WGS) entry which is preliminary data.</text>
</comment>
<feature type="compositionally biased region" description="Low complexity" evidence="1">
    <location>
        <begin position="299"/>
        <end position="308"/>
    </location>
</feature>
<gene>
    <name evidence="2" type="ORF">EVAR_30732_1</name>
</gene>
<evidence type="ECO:0000256" key="1">
    <source>
        <dbReference type="SAM" id="MobiDB-lite"/>
    </source>
</evidence>
<feature type="compositionally biased region" description="Polar residues" evidence="1">
    <location>
        <begin position="231"/>
        <end position="266"/>
    </location>
</feature>
<feature type="region of interest" description="Disordered" evidence="1">
    <location>
        <begin position="218"/>
        <end position="325"/>
    </location>
</feature>
<organism evidence="2 3">
    <name type="scientific">Eumeta variegata</name>
    <name type="common">Bagworm moth</name>
    <name type="synonym">Eumeta japonica</name>
    <dbReference type="NCBI Taxonomy" id="151549"/>
    <lineage>
        <taxon>Eukaryota</taxon>
        <taxon>Metazoa</taxon>
        <taxon>Ecdysozoa</taxon>
        <taxon>Arthropoda</taxon>
        <taxon>Hexapoda</taxon>
        <taxon>Insecta</taxon>
        <taxon>Pterygota</taxon>
        <taxon>Neoptera</taxon>
        <taxon>Endopterygota</taxon>
        <taxon>Lepidoptera</taxon>
        <taxon>Glossata</taxon>
        <taxon>Ditrysia</taxon>
        <taxon>Tineoidea</taxon>
        <taxon>Psychidae</taxon>
        <taxon>Oiketicinae</taxon>
        <taxon>Eumeta</taxon>
    </lineage>
</organism>
<proteinExistence type="predicted"/>